<dbReference type="Pfam" id="PF13041">
    <property type="entry name" value="PPR_2"/>
    <property type="match status" value="2"/>
</dbReference>
<evidence type="ECO:0000256" key="7">
    <source>
        <dbReference type="ARBA" id="ARBA00022853"/>
    </source>
</evidence>
<feature type="domain" description="Histone deacetylase" evidence="14">
    <location>
        <begin position="44"/>
        <end position="337"/>
    </location>
</feature>
<evidence type="ECO:0000256" key="12">
    <source>
        <dbReference type="ARBA" id="ARBA00061569"/>
    </source>
</evidence>
<dbReference type="PROSITE" id="PS51375">
    <property type="entry name" value="PPR"/>
    <property type="match status" value="3"/>
</dbReference>
<evidence type="ECO:0000256" key="9">
    <source>
        <dbReference type="ARBA" id="ARBA00023163"/>
    </source>
</evidence>
<dbReference type="SUPFAM" id="SSF52768">
    <property type="entry name" value="Arginase/deacetylase"/>
    <property type="match status" value="1"/>
</dbReference>
<dbReference type="AlphaFoldDB" id="A0A8T0KGV5"/>
<comment type="cofactor">
    <cofactor evidence="1">
        <name>Zn(2+)</name>
        <dbReference type="ChEBI" id="CHEBI:29105"/>
    </cofactor>
</comment>
<name>A0A8T0KGV5_PHAAN</name>
<dbReference type="FunFam" id="3.40.800.20:FF:000001">
    <property type="entry name" value="Histone deacetylase"/>
    <property type="match status" value="1"/>
</dbReference>
<dbReference type="InterPro" id="IPR003084">
    <property type="entry name" value="HDAC_I/II"/>
</dbReference>
<dbReference type="InterPro" id="IPR023801">
    <property type="entry name" value="His_deacetylse_dom"/>
</dbReference>
<dbReference type="InterPro" id="IPR023696">
    <property type="entry name" value="Ureohydrolase_dom_sf"/>
</dbReference>
<dbReference type="GO" id="GO:0141221">
    <property type="term" value="F:histone deacetylase activity, hydrolytic mechanism"/>
    <property type="evidence" value="ECO:0007669"/>
    <property type="project" value="UniProtKB-EC"/>
</dbReference>
<keyword evidence="9" id="KW-0804">Transcription</keyword>
<evidence type="ECO:0000256" key="6">
    <source>
        <dbReference type="ARBA" id="ARBA00022801"/>
    </source>
</evidence>
<organism evidence="15 16">
    <name type="scientific">Phaseolus angularis</name>
    <name type="common">Azuki bean</name>
    <name type="synonym">Vigna angularis</name>
    <dbReference type="NCBI Taxonomy" id="3914"/>
    <lineage>
        <taxon>Eukaryota</taxon>
        <taxon>Viridiplantae</taxon>
        <taxon>Streptophyta</taxon>
        <taxon>Embryophyta</taxon>
        <taxon>Tracheophyta</taxon>
        <taxon>Spermatophyta</taxon>
        <taxon>Magnoliopsida</taxon>
        <taxon>eudicotyledons</taxon>
        <taxon>Gunneridae</taxon>
        <taxon>Pentapetalae</taxon>
        <taxon>rosids</taxon>
        <taxon>fabids</taxon>
        <taxon>Fabales</taxon>
        <taxon>Fabaceae</taxon>
        <taxon>Papilionoideae</taxon>
        <taxon>50 kb inversion clade</taxon>
        <taxon>NPAAA clade</taxon>
        <taxon>indigoferoid/millettioid clade</taxon>
        <taxon>Phaseoleae</taxon>
        <taxon>Vigna</taxon>
    </lineage>
</organism>
<evidence type="ECO:0000313" key="15">
    <source>
        <dbReference type="EMBL" id="KAG2399200.1"/>
    </source>
</evidence>
<keyword evidence="8" id="KW-0805">Transcription regulation</keyword>
<keyword evidence="10" id="KW-0539">Nucleus</keyword>
<dbReference type="PANTHER" id="PTHR10625">
    <property type="entry name" value="HISTONE DEACETYLASE HDAC1-RELATED"/>
    <property type="match status" value="1"/>
</dbReference>
<sequence>MARGERAETESGASLPSVGTDAMKRRVTYFYEPCIGDYYYGQGHPMKPHRIRMAHNLIVHYGLHRRMQVNRPFPAAEADIGRFHSDDYVEFLASVSPQILSENSHSHYRQLKRFNVGEDCPVFDGLFDFCRASAGGSIGAAVRLNRADADIAINWAGGLHHAKKAEASGFCYVNDIVLGILELLKVHRRVLYIDIDVHHGDGVEEAFYTTDRVMTVSFHKFGDFFPGTGHIKDIGVGAGKNYSLNVPLNDGLDDETFRSLFRPVIQKVMNVYQPDAVVLQCGADSLSGDRLGCFNLTVKGHADCLRFLRSFNVPLMVLGGGGYTVRNVARCWCYETAVAVGVEPNPKLPYNEYYEYFGPDYTLHPEPSNMENLNTPRDLEKIRLHYYTEFVMKIALCQLSNSQGENLLPINGLARNALLEQLSKLPHAPSVPFQTTPSIIQVPEEEEEHMDIRPKRRIWSGEDFDSDNDDDMASSKNSVLTAQTRVGSSVAKMMVCGVLALFVMPAFHFLQHFASDRMFALAKQILNFKIHKKVSAGSFITSFLLLPEVNIVSLMFVPFEWLHSELSNSCRSLLRVKQLHAFLLKTHLSEDPFYATKIVRQYAVNSDIESAHHVFDKTSNRSVYLWNSMIRAFAQSQRFFSTISLFRTMLGADISPDGHTYACVIRACADNFDYGTLRRFHGGAVAAGLGLDPVCCSALMTAYSKLGLVHEARRVFNRITEPDIVLWNSLISGYGSSGLWDVGMQLFSAMKLVGKKPDGYTLAGLLVGVVDSGMLSIGQGLHCLSQKSGLDSDSHVSSLLVSLYSRCKCMDYAYRVFCSILNPDLVTWSALIMGYSQAGVYEKVLYLFRKLNMEDRKADAVLVASVLASIARTTNVGLGCEVHGYALRHRLELDVRSLPEPVDKAILGALLSCCNSCGNSELAETVAQQLLANNPADNPAAALARNREDSPKGMHRIGLENCLLRKSKEFSSIKSHNKEFL</sequence>
<dbReference type="InterPro" id="IPR000286">
    <property type="entry name" value="HDACs"/>
</dbReference>
<comment type="subcellular location">
    <subcellularLocation>
        <location evidence="2">Nucleus</location>
    </subcellularLocation>
</comment>
<keyword evidence="6" id="KW-0378">Hydrolase</keyword>
<evidence type="ECO:0000259" key="14">
    <source>
        <dbReference type="Pfam" id="PF00850"/>
    </source>
</evidence>
<dbReference type="PRINTS" id="PR01271">
    <property type="entry name" value="HISDACETLASE"/>
</dbReference>
<dbReference type="Gene3D" id="1.25.40.10">
    <property type="entry name" value="Tetratricopeptide repeat domain"/>
    <property type="match status" value="2"/>
</dbReference>
<evidence type="ECO:0000256" key="1">
    <source>
        <dbReference type="ARBA" id="ARBA00001947"/>
    </source>
</evidence>
<protein>
    <recommendedName>
        <fullName evidence="3">histone deacetylase</fullName>
        <ecNumber evidence="3">3.5.1.98</ecNumber>
    </recommendedName>
</protein>
<dbReference type="PANTHER" id="PTHR10625:SF10">
    <property type="entry name" value="HISTONE DEACETYLASE HDAC1"/>
    <property type="match status" value="1"/>
</dbReference>
<dbReference type="InterPro" id="IPR037138">
    <property type="entry name" value="His_deacetylse_dom_sf"/>
</dbReference>
<keyword evidence="7" id="KW-0156">Chromatin regulator</keyword>
<dbReference type="EMBL" id="JABFOF010000004">
    <property type="protein sequence ID" value="KAG2399200.1"/>
    <property type="molecule type" value="Genomic_DNA"/>
</dbReference>
<evidence type="ECO:0000256" key="13">
    <source>
        <dbReference type="PROSITE-ProRule" id="PRU00708"/>
    </source>
</evidence>
<accession>A0A8T0KGV5</accession>
<evidence type="ECO:0000256" key="8">
    <source>
        <dbReference type="ARBA" id="ARBA00023015"/>
    </source>
</evidence>
<dbReference type="Proteomes" id="UP000743370">
    <property type="component" value="Unassembled WGS sequence"/>
</dbReference>
<dbReference type="InterPro" id="IPR011990">
    <property type="entry name" value="TPR-like_helical_dom_sf"/>
</dbReference>
<feature type="repeat" description="PPR" evidence="13">
    <location>
        <begin position="723"/>
        <end position="757"/>
    </location>
</feature>
<comment type="similarity">
    <text evidence="12">Belongs to the histone deacetylase family. HD Type 1 subfamily.</text>
</comment>
<dbReference type="PRINTS" id="PR01270">
    <property type="entry name" value="HDASUPER"/>
</dbReference>
<evidence type="ECO:0000256" key="10">
    <source>
        <dbReference type="ARBA" id="ARBA00023242"/>
    </source>
</evidence>
<evidence type="ECO:0000256" key="11">
    <source>
        <dbReference type="ARBA" id="ARBA00048287"/>
    </source>
</evidence>
<keyword evidence="4" id="KW-0678">Repressor</keyword>
<dbReference type="InterPro" id="IPR002885">
    <property type="entry name" value="PPR_rpt"/>
</dbReference>
<dbReference type="GO" id="GO:0000118">
    <property type="term" value="C:histone deacetylase complex"/>
    <property type="evidence" value="ECO:0007669"/>
    <property type="project" value="UniProtKB-ARBA"/>
</dbReference>
<reference evidence="15 16" key="1">
    <citation type="submission" date="2020-05" db="EMBL/GenBank/DDBJ databases">
        <title>Vigna angularis (adzuki bean) Var. LongXiaoDou No. 4 denovo assembly.</title>
        <authorList>
            <person name="Xiang H."/>
        </authorList>
    </citation>
    <scope>NUCLEOTIDE SEQUENCE [LARGE SCALE GENOMIC DNA]</scope>
    <source>
        <tissue evidence="15">Leaf</tissue>
    </source>
</reference>
<comment type="caution">
    <text evidence="15">The sequence shown here is derived from an EMBL/GenBank/DDBJ whole genome shotgun (WGS) entry which is preliminary data.</text>
</comment>
<evidence type="ECO:0000256" key="3">
    <source>
        <dbReference type="ARBA" id="ARBA00012111"/>
    </source>
</evidence>
<comment type="catalytic activity">
    <reaction evidence="11">
        <text>N(6)-acetyl-L-lysyl-[histone] + H2O = L-lysyl-[histone] + acetate</text>
        <dbReference type="Rhea" id="RHEA:58196"/>
        <dbReference type="Rhea" id="RHEA-COMP:9845"/>
        <dbReference type="Rhea" id="RHEA-COMP:11338"/>
        <dbReference type="ChEBI" id="CHEBI:15377"/>
        <dbReference type="ChEBI" id="CHEBI:29969"/>
        <dbReference type="ChEBI" id="CHEBI:30089"/>
        <dbReference type="ChEBI" id="CHEBI:61930"/>
        <dbReference type="EC" id="3.5.1.98"/>
    </reaction>
</comment>
<dbReference type="Pfam" id="PF00850">
    <property type="entry name" value="Hist_deacetyl"/>
    <property type="match status" value="1"/>
</dbReference>
<evidence type="ECO:0000256" key="4">
    <source>
        <dbReference type="ARBA" id="ARBA00022491"/>
    </source>
</evidence>
<gene>
    <name evidence="15" type="ORF">HKW66_Vig0083180</name>
</gene>
<dbReference type="CDD" id="cd09991">
    <property type="entry name" value="HDAC_classI"/>
    <property type="match status" value="1"/>
</dbReference>
<dbReference type="EC" id="3.5.1.98" evidence="3"/>
<dbReference type="GO" id="GO:0040029">
    <property type="term" value="P:epigenetic regulation of gene expression"/>
    <property type="evidence" value="ECO:0007669"/>
    <property type="project" value="TreeGrafter"/>
</dbReference>
<feature type="repeat" description="PPR" evidence="13">
    <location>
        <begin position="622"/>
        <end position="656"/>
    </location>
</feature>
<proteinExistence type="inferred from homology"/>
<feature type="repeat" description="PPR" evidence="13">
    <location>
        <begin position="824"/>
        <end position="858"/>
    </location>
</feature>
<dbReference type="Pfam" id="PF01535">
    <property type="entry name" value="PPR"/>
    <property type="match status" value="2"/>
</dbReference>
<keyword evidence="5" id="KW-0677">Repeat</keyword>
<evidence type="ECO:0000313" key="16">
    <source>
        <dbReference type="Proteomes" id="UP000743370"/>
    </source>
</evidence>
<evidence type="ECO:0000256" key="5">
    <source>
        <dbReference type="ARBA" id="ARBA00022737"/>
    </source>
</evidence>
<dbReference type="Gene3D" id="3.40.800.20">
    <property type="entry name" value="Histone deacetylase domain"/>
    <property type="match status" value="1"/>
</dbReference>
<dbReference type="FunFam" id="1.25.40.10:FF:000351">
    <property type="entry name" value="Pentatricopeptide repeat-containing protein"/>
    <property type="match status" value="1"/>
</dbReference>
<evidence type="ECO:0000256" key="2">
    <source>
        <dbReference type="ARBA" id="ARBA00004123"/>
    </source>
</evidence>
<dbReference type="NCBIfam" id="TIGR00756">
    <property type="entry name" value="PPR"/>
    <property type="match status" value="3"/>
</dbReference>